<reference evidence="1 2" key="1">
    <citation type="submission" date="2019-06" db="EMBL/GenBank/DDBJ databases">
        <title>Genome Sequence of the Brown Rot Fungal Pathogen Monilinia laxa.</title>
        <authorList>
            <person name="De Miccolis Angelini R.M."/>
            <person name="Landi L."/>
            <person name="Abate D."/>
            <person name="Pollastro S."/>
            <person name="Romanazzi G."/>
            <person name="Faretra F."/>
        </authorList>
    </citation>
    <scope>NUCLEOTIDE SEQUENCE [LARGE SCALE GENOMIC DNA]</scope>
    <source>
        <strain evidence="1 2">Mlax316</strain>
    </source>
</reference>
<evidence type="ECO:0000313" key="2">
    <source>
        <dbReference type="Proteomes" id="UP000326757"/>
    </source>
</evidence>
<dbReference type="AlphaFoldDB" id="A0A5N6KJJ2"/>
<keyword evidence="2" id="KW-1185">Reference proteome</keyword>
<evidence type="ECO:0000313" key="1">
    <source>
        <dbReference type="EMBL" id="KAB8303944.1"/>
    </source>
</evidence>
<proteinExistence type="predicted"/>
<comment type="caution">
    <text evidence="1">The sequence shown here is derived from an EMBL/GenBank/DDBJ whole genome shotgun (WGS) entry which is preliminary data.</text>
</comment>
<gene>
    <name evidence="1" type="ORF">EYC80_005304</name>
</gene>
<organism evidence="1 2">
    <name type="scientific">Monilinia laxa</name>
    <name type="common">Brown rot fungus</name>
    <name type="synonym">Sclerotinia laxa</name>
    <dbReference type="NCBI Taxonomy" id="61186"/>
    <lineage>
        <taxon>Eukaryota</taxon>
        <taxon>Fungi</taxon>
        <taxon>Dikarya</taxon>
        <taxon>Ascomycota</taxon>
        <taxon>Pezizomycotina</taxon>
        <taxon>Leotiomycetes</taxon>
        <taxon>Helotiales</taxon>
        <taxon>Sclerotiniaceae</taxon>
        <taxon>Monilinia</taxon>
    </lineage>
</organism>
<sequence>MYSNLYNCSIIGVLGQLCGGHCGRFLGFLPELGTHSAETQSNEKLYYEAAYLICFLHLKCGKSLSKKASAASDAALEKVTSLVLMVKHMGISTVLGIIAWDQTVQNGTYGEFKS</sequence>
<dbReference type="EMBL" id="VIGI01000002">
    <property type="protein sequence ID" value="KAB8303944.1"/>
    <property type="molecule type" value="Genomic_DNA"/>
</dbReference>
<dbReference type="Proteomes" id="UP000326757">
    <property type="component" value="Unassembled WGS sequence"/>
</dbReference>
<protein>
    <submittedName>
        <fullName evidence="1">Uncharacterized protein</fullName>
    </submittedName>
</protein>
<name>A0A5N6KJJ2_MONLA</name>
<accession>A0A5N6KJJ2</accession>